<dbReference type="PANTHER" id="PTHR37946">
    <property type="entry name" value="SLL1969 PROTEIN"/>
    <property type="match status" value="1"/>
</dbReference>
<evidence type="ECO:0000313" key="2">
    <source>
        <dbReference type="Proteomes" id="UP000034883"/>
    </source>
</evidence>
<dbReference type="Gene3D" id="3.40.50.1820">
    <property type="entry name" value="alpha/beta hydrolase"/>
    <property type="match status" value="1"/>
</dbReference>
<dbReference type="KEGG" id="samy:DB32_001994"/>
<dbReference type="InterPro" id="IPR029058">
    <property type="entry name" value="AB_hydrolase_fold"/>
</dbReference>
<dbReference type="SUPFAM" id="SSF53474">
    <property type="entry name" value="alpha/beta-Hydrolases"/>
    <property type="match status" value="1"/>
</dbReference>
<dbReference type="EMBL" id="CP011125">
    <property type="protein sequence ID" value="AKF04845.1"/>
    <property type="molecule type" value="Genomic_DNA"/>
</dbReference>
<dbReference type="AlphaFoldDB" id="A0A0F6YGL5"/>
<dbReference type="RefSeq" id="WP_053232142.1">
    <property type="nucleotide sequence ID" value="NZ_CP011125.1"/>
</dbReference>
<protein>
    <submittedName>
        <fullName evidence="1">Lipase</fullName>
    </submittedName>
</protein>
<accession>A0A0F6YGL5</accession>
<organism evidence="1 2">
    <name type="scientific">Sandaracinus amylolyticus</name>
    <dbReference type="NCBI Taxonomy" id="927083"/>
    <lineage>
        <taxon>Bacteria</taxon>
        <taxon>Pseudomonadati</taxon>
        <taxon>Myxococcota</taxon>
        <taxon>Polyangia</taxon>
        <taxon>Polyangiales</taxon>
        <taxon>Sandaracinaceae</taxon>
        <taxon>Sandaracinus</taxon>
    </lineage>
</organism>
<dbReference type="OrthoDB" id="9770427at2"/>
<evidence type="ECO:0000313" key="1">
    <source>
        <dbReference type="EMBL" id="AKF04845.1"/>
    </source>
</evidence>
<proteinExistence type="predicted"/>
<dbReference type="Pfam" id="PF02089">
    <property type="entry name" value="Palm_thioest"/>
    <property type="match status" value="1"/>
</dbReference>
<dbReference type="PANTHER" id="PTHR37946:SF1">
    <property type="entry name" value="SLL1969 PROTEIN"/>
    <property type="match status" value="1"/>
</dbReference>
<name>A0A0F6YGL5_9BACT</name>
<dbReference type="Proteomes" id="UP000034883">
    <property type="component" value="Chromosome"/>
</dbReference>
<keyword evidence="2" id="KW-1185">Reference proteome</keyword>
<reference evidence="1 2" key="1">
    <citation type="submission" date="2015-03" db="EMBL/GenBank/DDBJ databases">
        <title>Genome assembly of Sandaracinus amylolyticus DSM 53668.</title>
        <authorList>
            <person name="Sharma G."/>
            <person name="Subramanian S."/>
        </authorList>
    </citation>
    <scope>NUCLEOTIDE SEQUENCE [LARGE SCALE GENOMIC DNA]</scope>
    <source>
        <strain evidence="1 2">DSM 53668</strain>
    </source>
</reference>
<dbReference type="STRING" id="927083.DB32_001994"/>
<sequence length="197" mass="21370">MSAVPVLLVHGIWDRAADLDVLQRGLERRGVGPVRAMDLVPNDGRAPILALADQVAAGAEQLARAHGHDRVDVVGFSMGALVTRTYVQRLGGKSRVRRFVSISGPHRGTATAFALPFAGTRDMRPGSAFLAQLESDTDPWGDVEVHVLYTPFDLMIVPATSSRLRGARSETAMNVALHRWMIEDERAIAKIASILRA</sequence>
<gene>
    <name evidence="1" type="ORF">DB32_001994</name>
</gene>